<dbReference type="Gene3D" id="1.10.30.10">
    <property type="entry name" value="High mobility group box domain"/>
    <property type="match status" value="1"/>
</dbReference>
<dbReference type="OrthoDB" id="10060499at2759"/>
<feature type="region of interest" description="Disordered" evidence="3">
    <location>
        <begin position="1"/>
        <end position="54"/>
    </location>
</feature>
<feature type="compositionally biased region" description="Basic and acidic residues" evidence="3">
    <location>
        <begin position="427"/>
        <end position="439"/>
    </location>
</feature>
<reference evidence="5 6" key="1">
    <citation type="journal article" date="2018" name="New Phytol.">
        <title>Comparative genomics and transcriptomics depict ericoid mycorrhizal fungi as versatile saprotrophs and plant mutualists.</title>
        <authorList>
            <person name="Martino E."/>
            <person name="Morin E."/>
            <person name="Grelet G.A."/>
            <person name="Kuo A."/>
            <person name="Kohler A."/>
            <person name="Daghino S."/>
            <person name="Barry K.W."/>
            <person name="Cichocki N."/>
            <person name="Clum A."/>
            <person name="Dockter R.B."/>
            <person name="Hainaut M."/>
            <person name="Kuo R.C."/>
            <person name="LaButti K."/>
            <person name="Lindahl B.D."/>
            <person name="Lindquist E.A."/>
            <person name="Lipzen A."/>
            <person name="Khouja H.R."/>
            <person name="Magnuson J."/>
            <person name="Murat C."/>
            <person name="Ohm R.A."/>
            <person name="Singer S.W."/>
            <person name="Spatafora J.W."/>
            <person name="Wang M."/>
            <person name="Veneault-Fourrey C."/>
            <person name="Henrissat B."/>
            <person name="Grigoriev I.V."/>
            <person name="Martin F.M."/>
            <person name="Perotto S."/>
        </authorList>
    </citation>
    <scope>NUCLEOTIDE SEQUENCE [LARGE SCALE GENOMIC DNA]</scope>
    <source>
        <strain evidence="5 6">ATCC 22711</strain>
    </source>
</reference>
<dbReference type="InterPro" id="IPR036910">
    <property type="entry name" value="HMG_box_dom_sf"/>
</dbReference>
<dbReference type="GeneID" id="36571884"/>
<dbReference type="GO" id="GO:0000122">
    <property type="term" value="P:negative regulation of transcription by RNA polymerase II"/>
    <property type="evidence" value="ECO:0007669"/>
    <property type="project" value="TreeGrafter"/>
</dbReference>
<feature type="compositionally biased region" description="Polar residues" evidence="3">
    <location>
        <begin position="377"/>
        <end position="402"/>
    </location>
</feature>
<dbReference type="RefSeq" id="XP_024721234.1">
    <property type="nucleotide sequence ID" value="XM_024863803.1"/>
</dbReference>
<feature type="compositionally biased region" description="Polar residues" evidence="3">
    <location>
        <begin position="414"/>
        <end position="426"/>
    </location>
</feature>
<dbReference type="GO" id="GO:0030154">
    <property type="term" value="P:cell differentiation"/>
    <property type="evidence" value="ECO:0007669"/>
    <property type="project" value="TreeGrafter"/>
</dbReference>
<evidence type="ECO:0000313" key="6">
    <source>
        <dbReference type="Proteomes" id="UP000241818"/>
    </source>
</evidence>
<dbReference type="InParanoid" id="A0A2T3B2T9"/>
<dbReference type="Pfam" id="PF00505">
    <property type="entry name" value="HMG_box"/>
    <property type="match status" value="1"/>
</dbReference>
<proteinExistence type="predicted"/>
<dbReference type="SMART" id="SM00398">
    <property type="entry name" value="HMG"/>
    <property type="match status" value="1"/>
</dbReference>
<evidence type="ECO:0000256" key="2">
    <source>
        <dbReference type="PROSITE-ProRule" id="PRU00267"/>
    </source>
</evidence>
<dbReference type="AlphaFoldDB" id="A0A2T3B2T9"/>
<feature type="region of interest" description="Disordered" evidence="3">
    <location>
        <begin position="362"/>
        <end position="442"/>
    </location>
</feature>
<feature type="DNA-binding region" description="HMG box" evidence="2">
    <location>
        <begin position="104"/>
        <end position="192"/>
    </location>
</feature>
<protein>
    <recommendedName>
        <fullName evidence="4">HMG box domain-containing protein</fullName>
    </recommendedName>
</protein>
<name>A0A2T3B2T9_AMORE</name>
<dbReference type="STRING" id="857342.A0A2T3B2T9"/>
<dbReference type="CDD" id="cd01389">
    <property type="entry name" value="HMG-box_ROX1-like"/>
    <property type="match status" value="1"/>
</dbReference>
<dbReference type="GO" id="GO:0005634">
    <property type="term" value="C:nucleus"/>
    <property type="evidence" value="ECO:0007669"/>
    <property type="project" value="UniProtKB-UniRule"/>
</dbReference>
<keyword evidence="2" id="KW-0539">Nucleus</keyword>
<organism evidence="5 6">
    <name type="scientific">Amorphotheca resinae ATCC 22711</name>
    <dbReference type="NCBI Taxonomy" id="857342"/>
    <lineage>
        <taxon>Eukaryota</taxon>
        <taxon>Fungi</taxon>
        <taxon>Dikarya</taxon>
        <taxon>Ascomycota</taxon>
        <taxon>Pezizomycotina</taxon>
        <taxon>Leotiomycetes</taxon>
        <taxon>Helotiales</taxon>
        <taxon>Amorphothecaceae</taxon>
        <taxon>Amorphotheca</taxon>
    </lineage>
</organism>
<feature type="region of interest" description="Disordered" evidence="3">
    <location>
        <begin position="184"/>
        <end position="215"/>
    </location>
</feature>
<dbReference type="PANTHER" id="PTHR10270:SF320">
    <property type="entry name" value="BOX TRANSCRIPTIONAL REGULATOR, PUTATIVE (AFU_ORTHOLOGUE AFUA_4G10820)-RELATED"/>
    <property type="match status" value="1"/>
</dbReference>
<gene>
    <name evidence="5" type="ORF">M430DRAFT_18149</name>
</gene>
<evidence type="ECO:0000313" key="5">
    <source>
        <dbReference type="EMBL" id="PSS19964.1"/>
    </source>
</evidence>
<sequence>MPDTVVLDSSNLDPPRSPVSISTEPSRRGSIKPVHRPEKHAEPPTASSPPARLTRKRAATLHAETANLPPNIEGLALNSASTTGPVTSDLTREQVCLCQPDPKIPRPRNAFILYRQHYQAQVVAQNPGLANPEISKIIGERWREQAPEVKSDWKRLAEVDKVLFTCIVWKVLIAVIEKEEKQRHQRQYPGYRYQPRRAGKPNGARPVSASSADDSVRCPKCGGRYISTPSTPLTPFTPGFGVGSTTRNERLPLPFTPPAISRSTALEQPRYTSQMDNVRMDSPRAGPLHQQGHRRAPYPHPQQLQTHRERDEDMDLLSPSSDQKRRRYNTEPQPQRGYPSSSPISHTAPQAFSRSGVQMPATGYRPQQLLGPGMLSRTGNVSASPQQSLMVQQSRHQYPSRSDTFDESLRLPPLQTQLSGPNQPSSHRTDPRAENRDSQARSVEAMVMTIPYVNKIKVLTKISPPLTPPGPTSPAQQIRGAVIAVEGADSALLSEVGSFINEHLGRDSSCAMKTWTSSTPSVKEAPTPAVDTEMTDACVASNKSSPIEDTTQTPFVEYLSIISEWHKKSREITKYITTTPALPGADLDSASSPQSPAAKVLPIALLPQGFSLTTSDTFALRIPINDSYAPVDHWQWMATLWRGIIGPDLTVYVKRVDKEEMERYGGVEIRADCAGIVVRVAETGKMDEKTARRLGFEVMEFVRSIEGGFEISQ</sequence>
<dbReference type="PANTHER" id="PTHR10270">
    <property type="entry name" value="SOX TRANSCRIPTION FACTOR"/>
    <property type="match status" value="1"/>
</dbReference>
<dbReference type="SUPFAM" id="SSF47095">
    <property type="entry name" value="HMG-box"/>
    <property type="match status" value="1"/>
</dbReference>
<feature type="region of interest" description="Disordered" evidence="3">
    <location>
        <begin position="240"/>
        <end position="349"/>
    </location>
</feature>
<evidence type="ECO:0000256" key="3">
    <source>
        <dbReference type="SAM" id="MobiDB-lite"/>
    </source>
</evidence>
<keyword evidence="6" id="KW-1185">Reference proteome</keyword>
<dbReference type="InterPro" id="IPR009071">
    <property type="entry name" value="HMG_box_dom"/>
</dbReference>
<feature type="domain" description="HMG box" evidence="4">
    <location>
        <begin position="104"/>
        <end position="192"/>
    </location>
</feature>
<dbReference type="InterPro" id="IPR050140">
    <property type="entry name" value="SRY-related_HMG-box_TF-like"/>
</dbReference>
<keyword evidence="1 2" id="KW-0238">DNA-binding</keyword>
<accession>A0A2T3B2T9</accession>
<evidence type="ECO:0000259" key="4">
    <source>
        <dbReference type="PROSITE" id="PS50118"/>
    </source>
</evidence>
<dbReference type="PROSITE" id="PS50118">
    <property type="entry name" value="HMG_BOX_2"/>
    <property type="match status" value="1"/>
</dbReference>
<feature type="compositionally biased region" description="Polar residues" evidence="3">
    <location>
        <begin position="330"/>
        <end position="349"/>
    </location>
</feature>
<evidence type="ECO:0000256" key="1">
    <source>
        <dbReference type="ARBA" id="ARBA00023125"/>
    </source>
</evidence>
<dbReference type="Proteomes" id="UP000241818">
    <property type="component" value="Unassembled WGS sequence"/>
</dbReference>
<dbReference type="GO" id="GO:0000978">
    <property type="term" value="F:RNA polymerase II cis-regulatory region sequence-specific DNA binding"/>
    <property type="evidence" value="ECO:0007669"/>
    <property type="project" value="TreeGrafter"/>
</dbReference>
<dbReference type="GO" id="GO:0001228">
    <property type="term" value="F:DNA-binding transcription activator activity, RNA polymerase II-specific"/>
    <property type="evidence" value="ECO:0007669"/>
    <property type="project" value="TreeGrafter"/>
</dbReference>
<feature type="compositionally biased region" description="Polar residues" evidence="3">
    <location>
        <begin position="261"/>
        <end position="276"/>
    </location>
</feature>
<dbReference type="EMBL" id="KZ679010">
    <property type="protein sequence ID" value="PSS19964.1"/>
    <property type="molecule type" value="Genomic_DNA"/>
</dbReference>